<sequence>MKNLFSIILLLLFSFQCKIFKPSNLDPSEDLGSLQSLLRLLSLADAFNTYSQTVVFMKFTDPGGNPYINGVVTYSVFNEADENGITPSPFGESGNVQSYTVTLDANGRGFLYFSERGIANLFVANSGGTLVGAASFRIYNGITKQSFSLLTQGGIVQFVLEDIANYRNRLASNSTFTPLGSANGRQFIYLEVLTSYVSPSQNTSIGYIASSSDGENYDLVTKIDGVTIEKGVGYEVVLKISKPVFNGSEYVFFLAEEKHDFVGPPPNILGFRNLALRIPAFFTPNSSAVTGLTLDPTFFLYRPDNFPWMYPAFYFGNGRYLISPTFYSAVETKPILLNADFSVNQDLNSSYSCNLANSIVNSVGFQIVTIGGTEYLQCPSSSLTSPIQVRSIEGNTISNRVVIFDGTQNFESLPVFVRGKFVATFGTAPIGYTFNADNYFLPNPTLVRNASPISGFNSSIINSGTSGILRTVKSSGNADYFILSSNPTFSTPTIEIFRSTDSLGSVTLLPGFPGTYSTGISNAEQLQSANGKLNYSYAISAGTGVGFFPIYLTRFTQDDGNWEALPRLIKIR</sequence>
<keyword evidence="2" id="KW-1185">Reference proteome</keyword>
<gene>
    <name evidence="1" type="ORF">CH364_13295</name>
</gene>
<accession>A0A2N0AHF9</accession>
<proteinExistence type="predicted"/>
<comment type="caution">
    <text evidence="1">The sequence shown here is derived from an EMBL/GenBank/DDBJ whole genome shotgun (WGS) entry which is preliminary data.</text>
</comment>
<dbReference type="Proteomes" id="UP000232145">
    <property type="component" value="Unassembled WGS sequence"/>
</dbReference>
<organism evidence="1 2">
    <name type="scientific">Leptospira harrisiae</name>
    <dbReference type="NCBI Taxonomy" id="2023189"/>
    <lineage>
        <taxon>Bacteria</taxon>
        <taxon>Pseudomonadati</taxon>
        <taxon>Spirochaetota</taxon>
        <taxon>Spirochaetia</taxon>
        <taxon>Leptospirales</taxon>
        <taxon>Leptospiraceae</taxon>
        <taxon>Leptospira</taxon>
    </lineage>
</organism>
<dbReference type="AlphaFoldDB" id="A0A2N0AHF9"/>
<dbReference type="EMBL" id="NPDX01000004">
    <property type="protein sequence ID" value="PJZ83746.1"/>
    <property type="molecule type" value="Genomic_DNA"/>
</dbReference>
<protein>
    <submittedName>
        <fullName evidence="1">Uncharacterized protein</fullName>
    </submittedName>
</protein>
<evidence type="ECO:0000313" key="1">
    <source>
        <dbReference type="EMBL" id="PJZ83746.1"/>
    </source>
</evidence>
<dbReference type="RefSeq" id="WP_100744441.1">
    <property type="nucleotide sequence ID" value="NZ_NPDW01000002.1"/>
</dbReference>
<reference evidence="1 2" key="1">
    <citation type="submission" date="2017-07" db="EMBL/GenBank/DDBJ databases">
        <title>Leptospira spp. isolated from tropical soils.</title>
        <authorList>
            <person name="Thibeaux R."/>
            <person name="Iraola G."/>
            <person name="Ferres I."/>
            <person name="Bierque E."/>
            <person name="Girault D."/>
            <person name="Soupe-Gilbert M.-E."/>
            <person name="Picardeau M."/>
            <person name="Goarant C."/>
        </authorList>
    </citation>
    <scope>NUCLEOTIDE SEQUENCE [LARGE SCALE GENOMIC DNA]</scope>
    <source>
        <strain evidence="1 2">FH2-B-A1</strain>
    </source>
</reference>
<name>A0A2N0AHF9_9LEPT</name>
<dbReference type="OrthoDB" id="340492at2"/>
<evidence type="ECO:0000313" key="2">
    <source>
        <dbReference type="Proteomes" id="UP000232145"/>
    </source>
</evidence>